<dbReference type="PANTHER" id="PTHR10342">
    <property type="entry name" value="ARYLSULFATASE"/>
    <property type="match status" value="1"/>
</dbReference>
<keyword evidence="4" id="KW-0472">Membrane</keyword>
<keyword evidence="4" id="KW-1133">Transmembrane helix</keyword>
<evidence type="ECO:0000256" key="3">
    <source>
        <dbReference type="ARBA" id="ARBA00023180"/>
    </source>
</evidence>
<dbReference type="GO" id="GO:0008484">
    <property type="term" value="F:sulfuric ester hydrolase activity"/>
    <property type="evidence" value="ECO:0007669"/>
    <property type="project" value="InterPro"/>
</dbReference>
<dbReference type="Pfam" id="PF00884">
    <property type="entry name" value="Sulfatase"/>
    <property type="match status" value="1"/>
</dbReference>
<dbReference type="AlphaFoldDB" id="A0A6C0LPW0"/>
<dbReference type="GO" id="GO:0046872">
    <property type="term" value="F:metal ion binding"/>
    <property type="evidence" value="ECO:0007669"/>
    <property type="project" value="UniProtKB-KW"/>
</dbReference>
<keyword evidence="1" id="KW-0479">Metal-binding</keyword>
<protein>
    <recommendedName>
        <fullName evidence="5">Sulfatase N-terminal domain-containing protein</fullName>
    </recommendedName>
</protein>
<dbReference type="InterPro" id="IPR000917">
    <property type="entry name" value="Sulfatase_N"/>
</dbReference>
<proteinExistence type="predicted"/>
<reference evidence="6" key="1">
    <citation type="journal article" date="2020" name="Nature">
        <title>Giant virus diversity and host interactions through global metagenomics.</title>
        <authorList>
            <person name="Schulz F."/>
            <person name="Roux S."/>
            <person name="Paez-Espino D."/>
            <person name="Jungbluth S."/>
            <person name="Walsh D.A."/>
            <person name="Denef V.J."/>
            <person name="McMahon K.D."/>
            <person name="Konstantinidis K.T."/>
            <person name="Eloe-Fadrosh E.A."/>
            <person name="Kyrpides N.C."/>
            <person name="Woyke T."/>
        </authorList>
    </citation>
    <scope>NUCLEOTIDE SEQUENCE</scope>
    <source>
        <strain evidence="6">GVMAG-M-3300027969-2</strain>
    </source>
</reference>
<dbReference type="EMBL" id="MN740541">
    <property type="protein sequence ID" value="QHU32769.1"/>
    <property type="molecule type" value="Genomic_DNA"/>
</dbReference>
<dbReference type="PANTHER" id="PTHR10342:SF274">
    <property type="entry name" value="ARYLSULFATASE B"/>
    <property type="match status" value="1"/>
</dbReference>
<dbReference type="Gene3D" id="3.40.720.10">
    <property type="entry name" value="Alkaline Phosphatase, subunit A"/>
    <property type="match status" value="1"/>
</dbReference>
<feature type="transmembrane region" description="Helical" evidence="4">
    <location>
        <begin position="33"/>
        <end position="55"/>
    </location>
</feature>
<dbReference type="SUPFAM" id="SSF53649">
    <property type="entry name" value="Alkaline phosphatase-like"/>
    <property type="match status" value="1"/>
</dbReference>
<name>A0A6C0LPW0_9ZZZZ</name>
<evidence type="ECO:0000256" key="1">
    <source>
        <dbReference type="ARBA" id="ARBA00022723"/>
    </source>
</evidence>
<feature type="domain" description="Sulfatase N-terminal" evidence="5">
    <location>
        <begin position="85"/>
        <end position="417"/>
    </location>
</feature>
<dbReference type="InterPro" id="IPR017850">
    <property type="entry name" value="Alkaline_phosphatase_core_sf"/>
</dbReference>
<keyword evidence="2" id="KW-0106">Calcium</keyword>
<dbReference type="InterPro" id="IPR047115">
    <property type="entry name" value="ARSB"/>
</dbReference>
<sequence>MNHAYGTIQPNLFKDDEEIEIANQTRNESIRTFYSFVSCISFVGFLISLIFILNYDTKIGVPTNTNSANTEFFTLSDFKSTSVKPNFIIILADDLAWNSIGYSSTEMSFVTPEMTELAAEGIIMNNFYAQEVCSPSRGSLLTGRYPLSIGMQYGMVGSTAEWGLSLDEVTLAEVLKTNDYSTHMLGKWHLGYFSPLFLPTARGFDSWIGYSNGENYYWSKKLPDYPENVDFITSNTTCYSPYEAEDRHNYSTTFYTEKAKTIINDHSYETPLFLYLAYQAVHDPFIDYGIHSNGMPDDYIDSDILTAIHQNITGRLRQEYAKSLYLLDKSIGEIVDTLNNKGVMENTYIIFMSDNGGCFYGGGKNAPLRGSKGTLFEGGIKVDSFIYSPLLNNAGTVYDGLMHISDWFPTILELADITYITDDDTDLDGISQVDGWNGISTPRSTMLYNMYIDLTDYDFNIWTNGSFAVRDARYKLMHTYDDKTYGGWDDIDETTTDDDNLDSSNGCAQQFVKGTFTYWLFDLEIDPYETKNIYYINNIQYTNAKNKLYNLLPDFIANAKTKISITFSEKAKIVWTENNNRIIPWANETELINTELYDYPVLCN</sequence>
<evidence type="ECO:0000256" key="4">
    <source>
        <dbReference type="SAM" id="Phobius"/>
    </source>
</evidence>
<dbReference type="CDD" id="cd16029">
    <property type="entry name" value="4-S"/>
    <property type="match status" value="1"/>
</dbReference>
<organism evidence="6">
    <name type="scientific">viral metagenome</name>
    <dbReference type="NCBI Taxonomy" id="1070528"/>
    <lineage>
        <taxon>unclassified sequences</taxon>
        <taxon>metagenomes</taxon>
        <taxon>organismal metagenomes</taxon>
    </lineage>
</organism>
<keyword evidence="3" id="KW-0325">Glycoprotein</keyword>
<evidence type="ECO:0000256" key="2">
    <source>
        <dbReference type="ARBA" id="ARBA00022837"/>
    </source>
</evidence>
<accession>A0A6C0LPW0</accession>
<evidence type="ECO:0000259" key="5">
    <source>
        <dbReference type="Pfam" id="PF00884"/>
    </source>
</evidence>
<keyword evidence="4" id="KW-0812">Transmembrane</keyword>
<dbReference type="Gene3D" id="3.30.1120.10">
    <property type="match status" value="1"/>
</dbReference>
<evidence type="ECO:0000313" key="6">
    <source>
        <dbReference type="EMBL" id="QHU32769.1"/>
    </source>
</evidence>